<feature type="domain" description="O-methyltransferase C-terminal" evidence="4">
    <location>
        <begin position="265"/>
        <end position="421"/>
    </location>
</feature>
<reference evidence="5 6" key="1">
    <citation type="submission" date="2020-07" db="EMBL/GenBank/DDBJ databases">
        <title>Telomere length de novo assembly of all 7 chromosomes of the fungus, Metarhizium brunneum, using a novel assembly pipeline.</title>
        <authorList>
            <person name="Saud z."/>
            <person name="Kortsinoglou A."/>
            <person name="Kouvelis V.N."/>
            <person name="Butt T.M."/>
        </authorList>
    </citation>
    <scope>NUCLEOTIDE SEQUENCE [LARGE SCALE GENOMIC DNA]</scope>
    <source>
        <strain evidence="5 6">4556</strain>
    </source>
</reference>
<proteinExistence type="predicted"/>
<accession>A0A7D5UV40</accession>
<dbReference type="SUPFAM" id="SSF46785">
    <property type="entry name" value="Winged helix' DNA-binding domain"/>
    <property type="match status" value="1"/>
</dbReference>
<evidence type="ECO:0000259" key="4">
    <source>
        <dbReference type="Pfam" id="PF00891"/>
    </source>
</evidence>
<dbReference type="PANTHER" id="PTHR43712">
    <property type="entry name" value="PUTATIVE (AFU_ORTHOLOGUE AFUA_4G14580)-RELATED"/>
    <property type="match status" value="1"/>
</dbReference>
<dbReference type="Proteomes" id="UP000510686">
    <property type="component" value="Chromosome 2"/>
</dbReference>
<dbReference type="PROSITE" id="PS51683">
    <property type="entry name" value="SAM_OMT_II"/>
    <property type="match status" value="1"/>
</dbReference>
<dbReference type="InterPro" id="IPR036390">
    <property type="entry name" value="WH_DNA-bd_sf"/>
</dbReference>
<dbReference type="Pfam" id="PF00891">
    <property type="entry name" value="Methyltransf_2"/>
    <property type="match status" value="1"/>
</dbReference>
<dbReference type="InterPro" id="IPR001077">
    <property type="entry name" value="COMT_C"/>
</dbReference>
<keyword evidence="3" id="KW-0949">S-adenosyl-L-methionine</keyword>
<dbReference type="EMBL" id="CP058933">
    <property type="protein sequence ID" value="QLI67716.1"/>
    <property type="molecule type" value="Genomic_DNA"/>
</dbReference>
<dbReference type="Gene3D" id="3.40.50.150">
    <property type="entry name" value="Vaccinia Virus protein VP39"/>
    <property type="match status" value="1"/>
</dbReference>
<dbReference type="SUPFAM" id="SSF53335">
    <property type="entry name" value="S-adenosyl-L-methionine-dependent methyltransferases"/>
    <property type="match status" value="1"/>
</dbReference>
<name>A0A7D5UV40_9HYPO</name>
<dbReference type="AlphaFoldDB" id="A0A7D5UV40"/>
<dbReference type="GeneID" id="26243878"/>
<organism evidence="5 6">
    <name type="scientific">Metarhizium brunneum</name>
    <dbReference type="NCBI Taxonomy" id="500148"/>
    <lineage>
        <taxon>Eukaryota</taxon>
        <taxon>Fungi</taxon>
        <taxon>Dikarya</taxon>
        <taxon>Ascomycota</taxon>
        <taxon>Pezizomycotina</taxon>
        <taxon>Sordariomycetes</taxon>
        <taxon>Hypocreomycetidae</taxon>
        <taxon>Hypocreales</taxon>
        <taxon>Clavicipitaceae</taxon>
        <taxon>Metarhizium</taxon>
    </lineage>
</organism>
<evidence type="ECO:0000256" key="2">
    <source>
        <dbReference type="ARBA" id="ARBA00022679"/>
    </source>
</evidence>
<dbReference type="RefSeq" id="XP_014543077.2">
    <property type="nucleotide sequence ID" value="XM_014687591.2"/>
</dbReference>
<dbReference type="GO" id="GO:0032259">
    <property type="term" value="P:methylation"/>
    <property type="evidence" value="ECO:0007669"/>
    <property type="project" value="UniProtKB-KW"/>
</dbReference>
<dbReference type="InterPro" id="IPR036388">
    <property type="entry name" value="WH-like_DNA-bd_sf"/>
</dbReference>
<evidence type="ECO:0000256" key="1">
    <source>
        <dbReference type="ARBA" id="ARBA00022603"/>
    </source>
</evidence>
<evidence type="ECO:0000313" key="5">
    <source>
        <dbReference type="EMBL" id="QLI67716.1"/>
    </source>
</evidence>
<dbReference type="InterPro" id="IPR016461">
    <property type="entry name" value="COMT-like"/>
</dbReference>
<sequence>MLRARLLPFGLWTLEMRMKPRTIHSQALRKILSYSTLQNIVVDSIMGSYTANLVETLDAVDASTLDGDDASRLQLAMAARKLFHKLETKEEKTIRLAIEEPVVFSAIQALIDVGLWEDWTGVGGGEKTIEDLATITKKDIDPELLRHLLRLLATNHVVLEAGEDRYAPTAFSLSMGDKSTLVAPALRIRTDHIAQCAHHFPEFLADTNYRKPLDDNASCYIDTFPEKKNFWQRCKANPMHQESFSSFMLLWGKHKRPWPQFYDTKALLEGADLSDGSAFIVDIGGHHGVDLLRVLDEHPDVPAGSLVLEDLPEVITSVSLATDKIKVIEHSFFEPQPVKGSRAYYLHAVLHDWSDKVSIEILKNVAAAMKPGYSKVLIHDIVLPATGTTCYQAALDCLVMQASANERTEAVWNKVLAEAGLKLLKLWPDGRGYESLIEAELA</sequence>
<dbReference type="KEGG" id="mbrn:26243878"/>
<keyword evidence="2 5" id="KW-0808">Transferase</keyword>
<dbReference type="PANTHER" id="PTHR43712:SF8">
    <property type="entry name" value="O-METHYLTRANSFERASE AF390-400"/>
    <property type="match status" value="1"/>
</dbReference>
<dbReference type="Gene3D" id="1.10.10.10">
    <property type="entry name" value="Winged helix-like DNA-binding domain superfamily/Winged helix DNA-binding domain"/>
    <property type="match status" value="1"/>
</dbReference>
<gene>
    <name evidence="5" type="primary">OMT1</name>
    <name evidence="5" type="ORF">G6M90_00g031380</name>
</gene>
<keyword evidence="6" id="KW-1185">Reference proteome</keyword>
<evidence type="ECO:0000313" key="6">
    <source>
        <dbReference type="Proteomes" id="UP000510686"/>
    </source>
</evidence>
<evidence type="ECO:0000256" key="3">
    <source>
        <dbReference type="ARBA" id="ARBA00022691"/>
    </source>
</evidence>
<dbReference type="GO" id="GO:0008171">
    <property type="term" value="F:O-methyltransferase activity"/>
    <property type="evidence" value="ECO:0007669"/>
    <property type="project" value="InterPro"/>
</dbReference>
<keyword evidence="1 5" id="KW-0489">Methyltransferase</keyword>
<protein>
    <submittedName>
        <fullName evidence="5">O-methyltransferase</fullName>
    </submittedName>
</protein>
<dbReference type="InterPro" id="IPR029063">
    <property type="entry name" value="SAM-dependent_MTases_sf"/>
</dbReference>
<dbReference type="OrthoDB" id="2410195at2759"/>